<keyword evidence="3" id="KW-0472">Membrane</keyword>
<evidence type="ECO:0000256" key="1">
    <source>
        <dbReference type="SAM" id="Coils"/>
    </source>
</evidence>
<evidence type="ECO:0000256" key="2">
    <source>
        <dbReference type="SAM" id="MobiDB-lite"/>
    </source>
</evidence>
<feature type="compositionally biased region" description="Pro residues" evidence="2">
    <location>
        <begin position="75"/>
        <end position="88"/>
    </location>
</feature>
<keyword evidence="3" id="KW-0812">Transmembrane</keyword>
<proteinExistence type="predicted"/>
<evidence type="ECO:0000313" key="4">
    <source>
        <dbReference type="EMBL" id="CUS12068.1"/>
    </source>
</evidence>
<evidence type="ECO:0000313" key="5">
    <source>
        <dbReference type="Proteomes" id="UP001412239"/>
    </source>
</evidence>
<feature type="transmembrane region" description="Helical" evidence="3">
    <location>
        <begin position="114"/>
        <end position="136"/>
    </location>
</feature>
<dbReference type="EMBL" id="LN891006">
    <property type="protein sequence ID" value="CUS12068.1"/>
    <property type="molecule type" value="Genomic_DNA"/>
</dbReference>
<feature type="transmembrane region" description="Helical" evidence="3">
    <location>
        <begin position="142"/>
        <end position="160"/>
    </location>
</feature>
<reference evidence="4" key="1">
    <citation type="submission" date="2015-10" db="EMBL/GenBank/DDBJ databases">
        <authorList>
            <person name="Regsiter A."/>
            <person name="william w."/>
        </authorList>
    </citation>
    <scope>NUCLEOTIDE SEQUENCE</scope>
    <source>
        <strain evidence="4">Montdore</strain>
    </source>
</reference>
<feature type="region of interest" description="Disordered" evidence="2">
    <location>
        <begin position="1"/>
        <end position="95"/>
    </location>
</feature>
<sequence length="522" mass="57430">MTQRPAATLSIPQLSSPSSPYPTLSMSHLEPRDGSPNTSPRSPLTTRRSSTPRRRRVISTSAARRRTIIPRQEAPAPPVVSAPAPAPAPVLSTSTSPAPPRFELGDFKDAPQDIFRTAGSLLGLLTEVVFTGLGFLKKPLIYLFYIYLFVVLLSYTFQFATQSLFRLLSPLCAMPGVSLLDVPICDFAGAGAGIGGDGNRISQTDFPRLINLQASFEDILENSAGGSSMALDLKNSEVAVRDLSMLVRVSKLVNRDELSEKLDDFVQSAKQTSRSLTRFGSRVNGVVDSLLAMDEFAIRSLENADSPPSIVSAVSKIILAPLYFIVPHNPQKTESSILKAFLQASATMDTSIQRLILEAELVLRDLDDLENRLSTIQDMASREDSLIEEKHQEALAELWSILGGNRRKLANFASHRNLLANIATYRSRALAHVSASLIRLQQMQSDLEDLRDRVAQPAMLRDAQVEGDVIGEIPLEVHVESIRKGVERLNRGRERLKGRENDHIRKVLSQHGEEIKVLDAGR</sequence>
<name>A0A292PZK6_9PEZI</name>
<dbReference type="Proteomes" id="UP001412239">
    <property type="component" value="Unassembled WGS sequence"/>
</dbReference>
<keyword evidence="3" id="KW-1133">Transmembrane helix</keyword>
<gene>
    <name evidence="4" type="ORF">GSTUAT00003846001</name>
</gene>
<evidence type="ECO:0000256" key="3">
    <source>
        <dbReference type="SAM" id="Phobius"/>
    </source>
</evidence>
<feature type="coiled-coil region" evidence="1">
    <location>
        <begin position="352"/>
        <end position="379"/>
    </location>
</feature>
<accession>A0A292PZK6</accession>
<protein>
    <submittedName>
        <fullName evidence="4">Uncharacterized protein</fullName>
    </submittedName>
</protein>
<organism evidence="4 5">
    <name type="scientific">Tuber aestivum</name>
    <name type="common">summer truffle</name>
    <dbReference type="NCBI Taxonomy" id="59557"/>
    <lineage>
        <taxon>Eukaryota</taxon>
        <taxon>Fungi</taxon>
        <taxon>Dikarya</taxon>
        <taxon>Ascomycota</taxon>
        <taxon>Pezizomycotina</taxon>
        <taxon>Pezizomycetes</taxon>
        <taxon>Pezizales</taxon>
        <taxon>Tuberaceae</taxon>
        <taxon>Tuber</taxon>
    </lineage>
</organism>
<dbReference type="AlphaFoldDB" id="A0A292PZK6"/>
<keyword evidence="5" id="KW-1185">Reference proteome</keyword>
<keyword evidence="1" id="KW-0175">Coiled coil</keyword>
<feature type="compositionally biased region" description="Basic residues" evidence="2">
    <location>
        <begin position="50"/>
        <end position="68"/>
    </location>
</feature>
<feature type="compositionally biased region" description="Low complexity" evidence="2">
    <location>
        <begin position="9"/>
        <end position="27"/>
    </location>
</feature>
<feature type="compositionally biased region" description="Low complexity" evidence="2">
    <location>
        <begin position="35"/>
        <end position="49"/>
    </location>
</feature>